<comment type="caution">
    <text evidence="3">The sequence shown here is derived from an EMBL/GenBank/DDBJ whole genome shotgun (WGS) entry which is preliminary data.</text>
</comment>
<gene>
    <name evidence="3" type="ORF">M977_04086</name>
</gene>
<dbReference type="InterPro" id="IPR010595">
    <property type="entry name" value="DUF1161"/>
</dbReference>
<evidence type="ECO:0000313" key="3">
    <source>
        <dbReference type="EMBL" id="OAT17809.1"/>
    </source>
</evidence>
<dbReference type="EMBL" id="LXEP01000036">
    <property type="protein sequence ID" value="OAT17809.1"/>
    <property type="molecule type" value="Genomic_DNA"/>
</dbReference>
<reference evidence="3 4" key="1">
    <citation type="submission" date="2016-04" db="EMBL/GenBank/DDBJ databases">
        <title>ATOL: Assembling a taxonomically balanced genome-scale reconstruction of the evolutionary history of the Enterobacteriaceae.</title>
        <authorList>
            <person name="Plunkett G.III."/>
            <person name="Neeno-Eckwall E.C."/>
            <person name="Glasner J.D."/>
            <person name="Perna N.T."/>
        </authorList>
    </citation>
    <scope>NUCLEOTIDE SEQUENCE [LARGE SCALE GENOMIC DNA]</scope>
    <source>
        <strain evidence="3 4">ATCC 51604</strain>
    </source>
</reference>
<organism evidence="3 4">
    <name type="scientific">Buttiauxella gaviniae ATCC 51604</name>
    <dbReference type="NCBI Taxonomy" id="1354253"/>
    <lineage>
        <taxon>Bacteria</taxon>
        <taxon>Pseudomonadati</taxon>
        <taxon>Pseudomonadota</taxon>
        <taxon>Gammaproteobacteria</taxon>
        <taxon>Enterobacterales</taxon>
        <taxon>Enterobacteriaceae</taxon>
        <taxon>Buttiauxella</taxon>
    </lineage>
</organism>
<evidence type="ECO:0000313" key="4">
    <source>
        <dbReference type="Proteomes" id="UP000078504"/>
    </source>
</evidence>
<dbReference type="RefSeq" id="WP_064518582.1">
    <property type="nucleotide sequence ID" value="NZ_LXEP01000036.1"/>
</dbReference>
<dbReference type="Pfam" id="PF06649">
    <property type="entry name" value="DUF1161"/>
    <property type="match status" value="1"/>
</dbReference>
<name>A0A1B7HQ99_9ENTR</name>
<feature type="signal peptide" evidence="2">
    <location>
        <begin position="1"/>
        <end position="20"/>
    </location>
</feature>
<evidence type="ECO:0000256" key="2">
    <source>
        <dbReference type="SAM" id="SignalP"/>
    </source>
</evidence>
<dbReference type="PATRIC" id="fig|1354253.4.peg.4181"/>
<keyword evidence="2" id="KW-0732">Signal</keyword>
<feature type="chain" id="PRO_5008593170" evidence="2">
    <location>
        <begin position="21"/>
        <end position="100"/>
    </location>
</feature>
<protein>
    <submittedName>
        <fullName evidence="3">Putative outer membrane protein</fullName>
    </submittedName>
</protein>
<evidence type="ECO:0000256" key="1">
    <source>
        <dbReference type="SAM" id="MobiDB-lite"/>
    </source>
</evidence>
<dbReference type="AlphaFoldDB" id="A0A1B7HQ99"/>
<proteinExistence type="predicted"/>
<feature type="region of interest" description="Disordered" evidence="1">
    <location>
        <begin position="78"/>
        <end position="100"/>
    </location>
</feature>
<dbReference type="Proteomes" id="UP000078504">
    <property type="component" value="Unassembled WGS sequence"/>
</dbReference>
<sequence>MKRSIWLGVCLLVAATPVLAAQTSCDTVKADIQQKIINNGVPESGFSLTIVPNDQADKPDAQVVGHCGNDTQKILYTRTSSGNYPVSGGSTQDGSQSEPQ</sequence>
<accession>A0A1B7HQ99</accession>